<organism evidence="6 7">
    <name type="scientific">Methylotuvimicrobium buryatense</name>
    <name type="common">Methylomicrobium buryatense</name>
    <dbReference type="NCBI Taxonomy" id="95641"/>
    <lineage>
        <taxon>Bacteria</taxon>
        <taxon>Pseudomonadati</taxon>
        <taxon>Pseudomonadota</taxon>
        <taxon>Gammaproteobacteria</taxon>
        <taxon>Methylococcales</taxon>
        <taxon>Methylococcaceae</taxon>
        <taxon>Methylotuvimicrobium</taxon>
    </lineage>
</organism>
<dbReference type="EMBL" id="CP035467">
    <property type="protein sequence ID" value="QCW82025.1"/>
    <property type="molecule type" value="Genomic_DNA"/>
</dbReference>
<dbReference type="Pfam" id="PF03937">
    <property type="entry name" value="Sdh5"/>
    <property type="match status" value="1"/>
</dbReference>
<dbReference type="GO" id="GO:0006105">
    <property type="term" value="P:succinate metabolic process"/>
    <property type="evidence" value="ECO:0007669"/>
    <property type="project" value="TreeGrafter"/>
</dbReference>
<proteinExistence type="inferred from homology"/>
<dbReference type="GO" id="GO:0005737">
    <property type="term" value="C:cytoplasm"/>
    <property type="evidence" value="ECO:0007669"/>
    <property type="project" value="UniProtKB-SubCell"/>
</dbReference>
<dbReference type="PANTHER" id="PTHR39585">
    <property type="entry name" value="FAD ASSEMBLY FACTOR SDHE"/>
    <property type="match status" value="1"/>
</dbReference>
<name>A0A4V1IJN5_METBY</name>
<dbReference type="Gene3D" id="1.10.150.250">
    <property type="entry name" value="Flavinator of succinate dehydrogenase"/>
    <property type="match status" value="1"/>
</dbReference>
<evidence type="ECO:0000313" key="7">
    <source>
        <dbReference type="Proteomes" id="UP000305881"/>
    </source>
</evidence>
<dbReference type="PANTHER" id="PTHR39585:SF1">
    <property type="entry name" value="FAD ASSEMBLY FACTOR SDHE"/>
    <property type="match status" value="1"/>
</dbReference>
<gene>
    <name evidence="6" type="ORF">EQU24_06985</name>
</gene>
<dbReference type="KEGG" id="mbur:EQU24_06985"/>
<dbReference type="InterPro" id="IPR036714">
    <property type="entry name" value="SDH_sf"/>
</dbReference>
<comment type="subcellular location">
    <subcellularLocation>
        <location evidence="1">Cytoplasm</location>
    </subcellularLocation>
</comment>
<evidence type="ECO:0000256" key="2">
    <source>
        <dbReference type="ARBA" id="ARBA00008571"/>
    </source>
</evidence>
<keyword evidence="7" id="KW-1185">Reference proteome</keyword>
<dbReference type="InterPro" id="IPR005631">
    <property type="entry name" value="SDH"/>
</dbReference>
<dbReference type="SUPFAM" id="SSF109910">
    <property type="entry name" value="YgfY-like"/>
    <property type="match status" value="1"/>
</dbReference>
<dbReference type="AlphaFoldDB" id="A0A4V1IJN5"/>
<dbReference type="RefSeq" id="WP_017840174.1">
    <property type="nucleotide sequence ID" value="NZ_CP035467.1"/>
</dbReference>
<dbReference type="STRING" id="675511.GCA_000341735_01618"/>
<accession>A0A4V1IJN5</accession>
<dbReference type="Proteomes" id="UP000305881">
    <property type="component" value="Chromosome"/>
</dbReference>
<sequence length="82" mass="9316">MSELAKLRWRCRRGTLELDIMLINYLEYGYLAAEDDEKKTFLALLNLEDSLLLPLLMGDCEPAPGMQAELVAKIRGLMQGSR</sequence>
<evidence type="ECO:0000256" key="5">
    <source>
        <dbReference type="ARBA" id="ARBA00023186"/>
    </source>
</evidence>
<evidence type="ECO:0000256" key="1">
    <source>
        <dbReference type="ARBA" id="ARBA00004496"/>
    </source>
</evidence>
<evidence type="ECO:0000256" key="3">
    <source>
        <dbReference type="ARBA" id="ARBA00019418"/>
    </source>
</evidence>
<reference evidence="7" key="1">
    <citation type="journal article" date="2019" name="J. Bacteriol.">
        <title>A Mutagenic Screen Identifies a TonB-Dependent Receptor Required for the Lanthanide Metal Switch in the Type I Methanotroph 'Methylotuvimicrobium buryatense' 5GB1C.</title>
        <authorList>
            <person name="Groom J.D."/>
            <person name="Ford S.M."/>
            <person name="Pesesky M.W."/>
            <person name="Lidstrom M.E."/>
        </authorList>
    </citation>
    <scope>NUCLEOTIDE SEQUENCE [LARGE SCALE GENOMIC DNA]</scope>
    <source>
        <strain evidence="7">5GB1C</strain>
    </source>
</reference>
<keyword evidence="4" id="KW-0963">Cytoplasm</keyword>
<dbReference type="InterPro" id="IPR050531">
    <property type="entry name" value="SdhE_FAD_assembly_factor"/>
</dbReference>
<protein>
    <recommendedName>
        <fullName evidence="3">FAD assembly factor SdhE</fullName>
    </recommendedName>
</protein>
<dbReference type="OrthoDB" id="9180899at2"/>
<comment type="similarity">
    <text evidence="2">Belongs to the SdhE FAD assembly factor family.</text>
</comment>
<evidence type="ECO:0000256" key="4">
    <source>
        <dbReference type="ARBA" id="ARBA00022490"/>
    </source>
</evidence>
<evidence type="ECO:0000313" key="6">
    <source>
        <dbReference type="EMBL" id="QCW82025.1"/>
    </source>
</evidence>
<keyword evidence="5" id="KW-0143">Chaperone</keyword>